<dbReference type="RefSeq" id="WP_210045310.1">
    <property type="nucleotide sequence ID" value="NZ_JBHLVU010000010.1"/>
</dbReference>
<proteinExistence type="predicted"/>
<dbReference type="InterPro" id="IPR032466">
    <property type="entry name" value="Metal_Hydrolase"/>
</dbReference>
<dbReference type="InterPro" id="IPR032465">
    <property type="entry name" value="ACMSD"/>
</dbReference>
<evidence type="ECO:0000313" key="3">
    <source>
        <dbReference type="EMBL" id="MBW7453193.1"/>
    </source>
</evidence>
<dbReference type="Gene3D" id="3.20.20.140">
    <property type="entry name" value="Metal-dependent hydrolases"/>
    <property type="match status" value="1"/>
</dbReference>
<evidence type="ECO:0000259" key="2">
    <source>
        <dbReference type="Pfam" id="PF04909"/>
    </source>
</evidence>
<dbReference type="InterPro" id="IPR006680">
    <property type="entry name" value="Amidohydro-rel"/>
</dbReference>
<dbReference type="PANTHER" id="PTHR21240:SF28">
    <property type="entry name" value="ISO-OROTATE DECARBOXYLASE (EUROFUNG)"/>
    <property type="match status" value="1"/>
</dbReference>
<evidence type="ECO:0000313" key="4">
    <source>
        <dbReference type="Proteomes" id="UP001519887"/>
    </source>
</evidence>
<dbReference type="Proteomes" id="UP001519887">
    <property type="component" value="Unassembled WGS sequence"/>
</dbReference>
<feature type="domain" description="Amidohydrolase-related" evidence="2">
    <location>
        <begin position="4"/>
        <end position="342"/>
    </location>
</feature>
<comment type="caution">
    <text evidence="3">The sequence shown here is derived from an EMBL/GenBank/DDBJ whole genome shotgun (WGS) entry which is preliminary data.</text>
</comment>
<reference evidence="3 4" key="1">
    <citation type="submission" date="2021-07" db="EMBL/GenBank/DDBJ databases">
        <title>Paenibacillus radiodurans sp. nov., isolated from the southeastern edge of Tengger Desert.</title>
        <authorList>
            <person name="Zhang G."/>
        </authorList>
    </citation>
    <scope>NUCLEOTIDE SEQUENCE [LARGE SCALE GENOMIC DNA]</scope>
    <source>
        <strain evidence="3 4">CCM 7311</strain>
    </source>
</reference>
<protein>
    <submittedName>
        <fullName evidence="3">Amidohydrolase</fullName>
    </submittedName>
</protein>
<organism evidence="3 4">
    <name type="scientific">Paenibacillus sepulcri</name>
    <dbReference type="NCBI Taxonomy" id="359917"/>
    <lineage>
        <taxon>Bacteria</taxon>
        <taxon>Bacillati</taxon>
        <taxon>Bacillota</taxon>
        <taxon>Bacilli</taxon>
        <taxon>Bacillales</taxon>
        <taxon>Paenibacillaceae</taxon>
        <taxon>Paenibacillus</taxon>
    </lineage>
</organism>
<keyword evidence="1" id="KW-0456">Lyase</keyword>
<evidence type="ECO:0000256" key="1">
    <source>
        <dbReference type="ARBA" id="ARBA00023239"/>
    </source>
</evidence>
<dbReference type="PANTHER" id="PTHR21240">
    <property type="entry name" value="2-AMINO-3-CARBOXYLMUCONATE-6-SEMIALDEHYDE DECARBOXYLASE"/>
    <property type="match status" value="1"/>
</dbReference>
<dbReference type="SUPFAM" id="SSF51556">
    <property type="entry name" value="Metallo-dependent hydrolases"/>
    <property type="match status" value="1"/>
</dbReference>
<gene>
    <name evidence="3" type="ORF">K0U00_03980</name>
</gene>
<dbReference type="EMBL" id="JAHZIK010000050">
    <property type="protein sequence ID" value="MBW7453193.1"/>
    <property type="molecule type" value="Genomic_DNA"/>
</dbReference>
<name>A0ABS7BX16_9BACL</name>
<accession>A0ABS7BX16</accession>
<dbReference type="Pfam" id="PF04909">
    <property type="entry name" value="Amidohydro_2"/>
    <property type="match status" value="1"/>
</dbReference>
<keyword evidence="4" id="KW-1185">Reference proteome</keyword>
<sequence>MEIIDCDVHVYPRNAEEIKRYLPQPWKHRFHIWSNAYYAEKVETNRTVPPNGAGPGTDPDFLIRQLIKEEGVAQAILLPRANVSIHHDPDQAAMEASAYNNWLSDTWLTSHNPDGVFKGSITIAHQDPAAAAKEIEKWADHPHMVQVIMDTGARAPFGQRHYYPIYEACARYRLPLAVHPGTDGMGVNILASQGYPSHFLEWYAGFSLSMQVHLLSLLTEGVFERFPELKMIFVEGGIAWLPALMWRLDQEYKGLRSEIPWTKQMPSLYLKEHVRFTTHPLERPEKDGDLTDVLAMMNCEDLLLYASNYPHQYCASPRDLHFLPETFKPKIFAQNAKQLYRL</sequence>